<evidence type="ECO:0000313" key="1">
    <source>
        <dbReference type="EMBL" id="KAI0055671.1"/>
    </source>
</evidence>
<protein>
    <submittedName>
        <fullName evidence="1">Uncharacterized protein</fullName>
    </submittedName>
</protein>
<reference evidence="1" key="1">
    <citation type="submission" date="2021-03" db="EMBL/GenBank/DDBJ databases">
        <authorList>
            <consortium name="DOE Joint Genome Institute"/>
            <person name="Ahrendt S."/>
            <person name="Looney B.P."/>
            <person name="Miyauchi S."/>
            <person name="Morin E."/>
            <person name="Drula E."/>
            <person name="Courty P.E."/>
            <person name="Chicoki N."/>
            <person name="Fauchery L."/>
            <person name="Kohler A."/>
            <person name="Kuo A."/>
            <person name="Labutti K."/>
            <person name="Pangilinan J."/>
            <person name="Lipzen A."/>
            <person name="Riley R."/>
            <person name="Andreopoulos W."/>
            <person name="He G."/>
            <person name="Johnson J."/>
            <person name="Barry K.W."/>
            <person name="Grigoriev I.V."/>
            <person name="Nagy L."/>
            <person name="Hibbett D."/>
            <person name="Henrissat B."/>
            <person name="Matheny P.B."/>
            <person name="Labbe J."/>
            <person name="Martin F."/>
        </authorList>
    </citation>
    <scope>NUCLEOTIDE SEQUENCE</scope>
    <source>
        <strain evidence="1">HHB10654</strain>
    </source>
</reference>
<dbReference type="Proteomes" id="UP000814140">
    <property type="component" value="Unassembled WGS sequence"/>
</dbReference>
<sequence>MSVQSWTPQRSLSARSPFDLHLYSSSGFDFLSLFSKIATRPNPTITLGPVDMSCSFVVVDLRLCDSPIVYASPSFSRLTGYTEREVLGRNCRFLQSPDGQLSKGDHRQYADSEKVAHLRSCLASNKECQTSLVNFKKGGFAFMNLVTVIPIPPLTEKDGVVFQIGFQVDLKEQSNAISQKLRDGSYMANYTSSFSLSESQVEEKRHLHDPINISEEFRELLEDPAFVAAHTLDVEDNCNYNEGNHPLSLFLLHMMPDFILVLSLKGAFLYVAPAIKRVLGYDPADLVGKNISDYCHPADVVPLHRELKDSKDKPGPQDSRFGQSDAPKSVNLLFRARAKDHAWKWIECTGRLLAEPGKGRKSIILSARPRAMPSLDWSLVPLPDPATYKTEVWGMLSADGTVLFMGANIINILGWSGDEIIGMCVGDLVEMTGSGSPHTLQDALRRTAELKTDAPESIDCAMCMKTGEYVELTTVVYPLPRTGAQPLTTLGMRPIICQLRPAGASPVVPRGPHAAPQGDMFKELDTEYEYNWLLGLEKLRIENQRLRDEIKEIEETIEGQERQIAAVARARKPQAMFPPPMPHAHMP</sequence>
<gene>
    <name evidence="1" type="ORF">BV25DRAFT_1815271</name>
</gene>
<organism evidence="1 2">
    <name type="scientific">Artomyces pyxidatus</name>
    <dbReference type="NCBI Taxonomy" id="48021"/>
    <lineage>
        <taxon>Eukaryota</taxon>
        <taxon>Fungi</taxon>
        <taxon>Dikarya</taxon>
        <taxon>Basidiomycota</taxon>
        <taxon>Agaricomycotina</taxon>
        <taxon>Agaricomycetes</taxon>
        <taxon>Russulales</taxon>
        <taxon>Auriscalpiaceae</taxon>
        <taxon>Artomyces</taxon>
    </lineage>
</organism>
<evidence type="ECO:0000313" key="2">
    <source>
        <dbReference type="Proteomes" id="UP000814140"/>
    </source>
</evidence>
<keyword evidence="2" id="KW-1185">Reference proteome</keyword>
<dbReference type="EMBL" id="MU277283">
    <property type="protein sequence ID" value="KAI0055671.1"/>
    <property type="molecule type" value="Genomic_DNA"/>
</dbReference>
<comment type="caution">
    <text evidence="1">The sequence shown here is derived from an EMBL/GenBank/DDBJ whole genome shotgun (WGS) entry which is preliminary data.</text>
</comment>
<proteinExistence type="predicted"/>
<accession>A0ACB8SIX3</accession>
<reference evidence="1" key="2">
    <citation type="journal article" date="2022" name="New Phytol.">
        <title>Evolutionary transition to the ectomycorrhizal habit in the genomes of a hyperdiverse lineage of mushroom-forming fungi.</title>
        <authorList>
            <person name="Looney B."/>
            <person name="Miyauchi S."/>
            <person name="Morin E."/>
            <person name="Drula E."/>
            <person name="Courty P.E."/>
            <person name="Kohler A."/>
            <person name="Kuo A."/>
            <person name="LaButti K."/>
            <person name="Pangilinan J."/>
            <person name="Lipzen A."/>
            <person name="Riley R."/>
            <person name="Andreopoulos W."/>
            <person name="He G."/>
            <person name="Johnson J."/>
            <person name="Nolan M."/>
            <person name="Tritt A."/>
            <person name="Barry K.W."/>
            <person name="Grigoriev I.V."/>
            <person name="Nagy L.G."/>
            <person name="Hibbett D."/>
            <person name="Henrissat B."/>
            <person name="Matheny P.B."/>
            <person name="Labbe J."/>
            <person name="Martin F.M."/>
        </authorList>
    </citation>
    <scope>NUCLEOTIDE SEQUENCE</scope>
    <source>
        <strain evidence="1">HHB10654</strain>
    </source>
</reference>
<name>A0ACB8SIX3_9AGAM</name>